<dbReference type="EMBL" id="MLJW01001883">
    <property type="protein sequence ID" value="OIQ76385.1"/>
    <property type="molecule type" value="Genomic_DNA"/>
</dbReference>
<comment type="caution">
    <text evidence="7">The sequence shown here is derived from an EMBL/GenBank/DDBJ whole genome shotgun (WGS) entry which is preliminary data.</text>
</comment>
<dbReference type="Pfam" id="PF02321">
    <property type="entry name" value="OEP"/>
    <property type="match status" value="2"/>
</dbReference>
<sequence length="456" mass="47467">MAGKTVKLMCTAAVVSAGLLNAPMVSAETLTDALIAAYKNSDLLVQNRAVLRATDETVAQAVAGLRPVLAFIANYSHSNPATSSLGNDISTLELSASLTLYDFGHTRLGIEAAKENVLATSAGLVGVEQQVLLGAVTAYMGMRNAQEVVVLNQGNVAVLQKELSATNDKFSVGEVTKTDVAIAQASLAAAQSQLTAAEGSLQVAREAYKVATGVYPQNLSVPPRAPQLPKSINEAQMIALRTSPTILQGQHQVRAADLNTQYAESSVRPKIATTAQYGTNTNGKVGAAVGLSLTQPIYSGGQLNSLGRQARANADAAKAGLMQTTLTTAQTVANAWSQLNIARASIVADQEQVRASQAAFDGVSEEAKLGSRTTLDVLTAEQTLLNAKASLIAAETSQYIAVYSVLASVGLLTADHLKLGIPTYDPQAYFNAVHNAPALSPQGAKLDRILKGLGNN</sequence>
<comment type="subcellular location">
    <subcellularLocation>
        <location evidence="1">Cell outer membrane</location>
    </subcellularLocation>
</comment>
<accession>A0A1J5PY25</accession>
<keyword evidence="4" id="KW-0812">Transmembrane</keyword>
<keyword evidence="5" id="KW-0472">Membrane</keyword>
<dbReference type="GO" id="GO:0015288">
    <property type="term" value="F:porin activity"/>
    <property type="evidence" value="ECO:0007669"/>
    <property type="project" value="TreeGrafter"/>
</dbReference>
<evidence type="ECO:0000256" key="2">
    <source>
        <dbReference type="ARBA" id="ARBA00022448"/>
    </source>
</evidence>
<evidence type="ECO:0000256" key="4">
    <source>
        <dbReference type="ARBA" id="ARBA00022692"/>
    </source>
</evidence>
<gene>
    <name evidence="7" type="primary">bepC_10</name>
    <name evidence="7" type="ORF">GALL_419330</name>
</gene>
<name>A0A1J5PY25_9ZZZZ</name>
<keyword evidence="3" id="KW-1134">Transmembrane beta strand</keyword>
<organism evidence="7">
    <name type="scientific">mine drainage metagenome</name>
    <dbReference type="NCBI Taxonomy" id="410659"/>
    <lineage>
        <taxon>unclassified sequences</taxon>
        <taxon>metagenomes</taxon>
        <taxon>ecological metagenomes</taxon>
    </lineage>
</organism>
<dbReference type="GO" id="GO:1990281">
    <property type="term" value="C:efflux pump complex"/>
    <property type="evidence" value="ECO:0007669"/>
    <property type="project" value="TreeGrafter"/>
</dbReference>
<dbReference type="InterPro" id="IPR003423">
    <property type="entry name" value="OMP_efflux"/>
</dbReference>
<dbReference type="GO" id="GO:0009279">
    <property type="term" value="C:cell outer membrane"/>
    <property type="evidence" value="ECO:0007669"/>
    <property type="project" value="UniProtKB-SubCell"/>
</dbReference>
<keyword evidence="2" id="KW-0813">Transport</keyword>
<dbReference type="SUPFAM" id="SSF56954">
    <property type="entry name" value="Outer membrane efflux proteins (OEP)"/>
    <property type="match status" value="1"/>
</dbReference>
<dbReference type="GO" id="GO:0015562">
    <property type="term" value="F:efflux transmembrane transporter activity"/>
    <property type="evidence" value="ECO:0007669"/>
    <property type="project" value="InterPro"/>
</dbReference>
<dbReference type="InterPro" id="IPR010130">
    <property type="entry name" value="T1SS_OMP_TolC"/>
</dbReference>
<evidence type="ECO:0000256" key="5">
    <source>
        <dbReference type="ARBA" id="ARBA00023136"/>
    </source>
</evidence>
<dbReference type="Gene3D" id="1.20.1600.10">
    <property type="entry name" value="Outer membrane efflux proteins (OEP)"/>
    <property type="match status" value="1"/>
</dbReference>
<protein>
    <submittedName>
        <fullName evidence="7">Outer membrane efflux protein BepC</fullName>
    </submittedName>
</protein>
<dbReference type="PANTHER" id="PTHR30026">
    <property type="entry name" value="OUTER MEMBRANE PROTEIN TOLC"/>
    <property type="match status" value="1"/>
</dbReference>
<dbReference type="AlphaFoldDB" id="A0A1J5PY25"/>
<reference evidence="7" key="1">
    <citation type="submission" date="2016-10" db="EMBL/GenBank/DDBJ databases">
        <title>Sequence of Gallionella enrichment culture.</title>
        <authorList>
            <person name="Poehlein A."/>
            <person name="Muehling M."/>
            <person name="Daniel R."/>
        </authorList>
    </citation>
    <scope>NUCLEOTIDE SEQUENCE</scope>
</reference>
<evidence type="ECO:0000313" key="7">
    <source>
        <dbReference type="EMBL" id="OIQ76385.1"/>
    </source>
</evidence>
<dbReference type="NCBIfam" id="TIGR01844">
    <property type="entry name" value="type_I_sec_TolC"/>
    <property type="match status" value="1"/>
</dbReference>
<proteinExistence type="predicted"/>
<evidence type="ECO:0000256" key="1">
    <source>
        <dbReference type="ARBA" id="ARBA00004442"/>
    </source>
</evidence>
<keyword evidence="6" id="KW-0998">Cell outer membrane</keyword>
<evidence type="ECO:0000256" key="6">
    <source>
        <dbReference type="ARBA" id="ARBA00023237"/>
    </source>
</evidence>
<evidence type="ECO:0000256" key="3">
    <source>
        <dbReference type="ARBA" id="ARBA00022452"/>
    </source>
</evidence>
<dbReference type="InterPro" id="IPR051906">
    <property type="entry name" value="TolC-like"/>
</dbReference>
<dbReference type="PANTHER" id="PTHR30026:SF22">
    <property type="entry name" value="OUTER MEMBRANE EFFLUX PROTEIN"/>
    <property type="match status" value="1"/>
</dbReference>